<accession>A0A6J4M3M3</accession>
<organism evidence="1">
    <name type="scientific">uncultured Gemmatimonadaceae bacterium</name>
    <dbReference type="NCBI Taxonomy" id="246130"/>
    <lineage>
        <taxon>Bacteria</taxon>
        <taxon>Pseudomonadati</taxon>
        <taxon>Gemmatimonadota</taxon>
        <taxon>Gemmatimonadia</taxon>
        <taxon>Gemmatimonadales</taxon>
        <taxon>Gemmatimonadaceae</taxon>
        <taxon>environmental samples</taxon>
    </lineage>
</organism>
<name>A0A6J4M3M3_9BACT</name>
<sequence>MAHGDGMSGFAAQLAHYRADDLVVAVLAKRECATVGQLEARIACRMLEIPEPKLQGLPLAAALRSGPAGTYRTPEAGSGA</sequence>
<evidence type="ECO:0000313" key="1">
    <source>
        <dbReference type="EMBL" id="CAA9347264.1"/>
    </source>
</evidence>
<dbReference type="EMBL" id="CADCTX010000757">
    <property type="protein sequence ID" value="CAA9347264.1"/>
    <property type="molecule type" value="Genomic_DNA"/>
</dbReference>
<proteinExistence type="predicted"/>
<reference evidence="1" key="1">
    <citation type="submission" date="2020-02" db="EMBL/GenBank/DDBJ databases">
        <authorList>
            <person name="Meier V. D."/>
        </authorList>
    </citation>
    <scope>NUCLEOTIDE SEQUENCE</scope>
    <source>
        <strain evidence="1">AVDCRST_MAG40</strain>
    </source>
</reference>
<protein>
    <submittedName>
        <fullName evidence="1">Uncharacterized protein</fullName>
    </submittedName>
</protein>
<gene>
    <name evidence="1" type="ORF">AVDCRST_MAG40-2696</name>
</gene>
<dbReference type="AlphaFoldDB" id="A0A6J4M3M3"/>